<protein>
    <submittedName>
        <fullName evidence="1">Uncharacterized protein</fullName>
    </submittedName>
</protein>
<dbReference type="EMBL" id="JFDO01000016">
    <property type="protein sequence ID" value="KEZ19080.1"/>
    <property type="molecule type" value="Genomic_DNA"/>
</dbReference>
<name>A0A084EM88_MYCCA</name>
<dbReference type="Proteomes" id="UP000028533">
    <property type="component" value="Unassembled WGS sequence"/>
</dbReference>
<dbReference type="GeneID" id="23778633"/>
<gene>
    <name evidence="1" type="ORF">MCAPa_3960</name>
</gene>
<accession>A0A084EM88</accession>
<dbReference type="AlphaFoldDB" id="A0A084EM88"/>
<organism evidence="1 2">
    <name type="scientific">Mycoplasma capricolum subsp. capricolum 14232</name>
    <dbReference type="NCBI Taxonomy" id="1188238"/>
    <lineage>
        <taxon>Bacteria</taxon>
        <taxon>Bacillati</taxon>
        <taxon>Mycoplasmatota</taxon>
        <taxon>Mollicutes</taxon>
        <taxon>Mycoplasmataceae</taxon>
        <taxon>Mycoplasma</taxon>
    </lineage>
</organism>
<dbReference type="RefSeq" id="WP_011387286.1">
    <property type="nucleotide sequence ID" value="NZ_JFDO01000016.1"/>
</dbReference>
<evidence type="ECO:0000313" key="1">
    <source>
        <dbReference type="EMBL" id="KEZ19080.1"/>
    </source>
</evidence>
<reference evidence="1 2" key="1">
    <citation type="submission" date="2014-02" db="EMBL/GenBank/DDBJ databases">
        <title>Genome sequence of Mycoplasma capricolum subsp. capricolum strain 14232.</title>
        <authorList>
            <person name="Sirand-Pugnet P."/>
            <person name="Breton M."/>
            <person name="Dordet-Frisoni E."/>
            <person name="Baranowski E."/>
            <person name="Barre A."/>
            <person name="Couture C."/>
            <person name="Dupuy V."/>
            <person name="Gaurivaud P."/>
            <person name="Jacob D."/>
            <person name="Lemaitre C."/>
            <person name="Manso-Silvan L."/>
            <person name="Nikolski M."/>
            <person name="Nouvel L.-X."/>
            <person name="Poumarat F."/>
            <person name="Tardy F."/>
            <person name="Thebault P."/>
            <person name="Theil S."/>
            <person name="Citti C."/>
            <person name="Thiaucourt F."/>
            <person name="Blanchard A."/>
        </authorList>
    </citation>
    <scope>NUCLEOTIDE SEQUENCE [LARGE SCALE GENOMIC DNA]</scope>
    <source>
        <strain evidence="1 2">14232</strain>
    </source>
</reference>
<evidence type="ECO:0000313" key="2">
    <source>
        <dbReference type="Proteomes" id="UP000028533"/>
    </source>
</evidence>
<sequence length="133" mass="14577">MKEINLEDTKKITGGASISGALVTGIAKVIQSGFEGISNFITDVASIGFAFYQANKNPIKAEYKIGNNSFKIDNTKLVDLKIQQSKAQEIKIPVLEVGNSKNNIKINYNDAYNNSDSVTDIYSDFDQSISIFD</sequence>
<comment type="caution">
    <text evidence="1">The sequence shown here is derived from an EMBL/GenBank/DDBJ whole genome shotgun (WGS) entry which is preliminary data.</text>
</comment>
<proteinExistence type="predicted"/>